<evidence type="ECO:0000313" key="3">
    <source>
        <dbReference type="RefSeq" id="XP_017882943.2"/>
    </source>
</evidence>
<proteinExistence type="predicted"/>
<sequence length="122" mass="13870">NEAIYFLQIRHIRQQEGSNSHAVQQGEVSSSNPNILSTDQVGPILLEALDGFLFVVNTEGRVEYVTDNITQYINYTKDDVLGKDIYNIIHHGDHNTFMPSLLPMPLGWYISFSYTVVISFTF</sequence>
<dbReference type="GeneID" id="108626653"/>
<evidence type="ECO:0000313" key="2">
    <source>
        <dbReference type="Proteomes" id="UP000694925"/>
    </source>
</evidence>
<dbReference type="InterPro" id="IPR017426">
    <property type="entry name" value="Nuclear_rcpt_coactivator"/>
</dbReference>
<dbReference type="PANTHER" id="PTHR10684:SF4">
    <property type="entry name" value="TAIMAN, ISOFORM G"/>
    <property type="match status" value="1"/>
</dbReference>
<dbReference type="GO" id="GO:0032870">
    <property type="term" value="P:cellular response to hormone stimulus"/>
    <property type="evidence" value="ECO:0007669"/>
    <property type="project" value="TreeGrafter"/>
</dbReference>
<dbReference type="PROSITE" id="PS50112">
    <property type="entry name" value="PAS"/>
    <property type="match status" value="1"/>
</dbReference>
<gene>
    <name evidence="3" type="primary">LOC108626653</name>
</gene>
<dbReference type="PANTHER" id="PTHR10684">
    <property type="entry name" value="NUCLEAR RECEPTOR COACTIVATOR"/>
    <property type="match status" value="1"/>
</dbReference>
<dbReference type="RefSeq" id="XP_017882943.2">
    <property type="nucleotide sequence ID" value="XM_018027454.2"/>
</dbReference>
<dbReference type="SMART" id="SM00091">
    <property type="entry name" value="PAS"/>
    <property type="match status" value="1"/>
</dbReference>
<feature type="domain" description="PAS" evidence="1">
    <location>
        <begin position="45"/>
        <end position="101"/>
    </location>
</feature>
<dbReference type="CDD" id="cd00130">
    <property type="entry name" value="PAS"/>
    <property type="match status" value="1"/>
</dbReference>
<dbReference type="KEGG" id="ccal:108626653"/>
<feature type="non-terminal residue" evidence="3">
    <location>
        <position position="1"/>
    </location>
</feature>
<dbReference type="Proteomes" id="UP000694925">
    <property type="component" value="Unplaced"/>
</dbReference>
<organism evidence="2 3">
    <name type="scientific">Ceratina calcarata</name>
    <dbReference type="NCBI Taxonomy" id="156304"/>
    <lineage>
        <taxon>Eukaryota</taxon>
        <taxon>Metazoa</taxon>
        <taxon>Ecdysozoa</taxon>
        <taxon>Arthropoda</taxon>
        <taxon>Hexapoda</taxon>
        <taxon>Insecta</taxon>
        <taxon>Pterygota</taxon>
        <taxon>Neoptera</taxon>
        <taxon>Endopterygota</taxon>
        <taxon>Hymenoptera</taxon>
        <taxon>Apocrita</taxon>
        <taxon>Aculeata</taxon>
        <taxon>Apoidea</taxon>
        <taxon>Anthophila</taxon>
        <taxon>Apidae</taxon>
        <taxon>Ceratina</taxon>
        <taxon>Zadontomerus</taxon>
    </lineage>
</organism>
<dbReference type="SUPFAM" id="SSF55785">
    <property type="entry name" value="PYP-like sensor domain (PAS domain)"/>
    <property type="match status" value="1"/>
</dbReference>
<evidence type="ECO:0000259" key="1">
    <source>
        <dbReference type="PROSITE" id="PS50112"/>
    </source>
</evidence>
<dbReference type="InterPro" id="IPR013767">
    <property type="entry name" value="PAS_fold"/>
</dbReference>
<protein>
    <submittedName>
        <fullName evidence="3">Nuclear receptor coactivator 2-like</fullName>
    </submittedName>
</protein>
<dbReference type="GO" id="GO:0045944">
    <property type="term" value="P:positive regulation of transcription by RNA polymerase II"/>
    <property type="evidence" value="ECO:0007669"/>
    <property type="project" value="TreeGrafter"/>
</dbReference>
<dbReference type="GO" id="GO:0005634">
    <property type="term" value="C:nucleus"/>
    <property type="evidence" value="ECO:0007669"/>
    <property type="project" value="InterPro"/>
</dbReference>
<dbReference type="AlphaFoldDB" id="A0AAJ7N8J5"/>
<name>A0AAJ7N8J5_9HYME</name>
<dbReference type="GO" id="GO:0003713">
    <property type="term" value="F:transcription coactivator activity"/>
    <property type="evidence" value="ECO:0007669"/>
    <property type="project" value="InterPro"/>
</dbReference>
<accession>A0AAJ7N8J5</accession>
<dbReference type="GO" id="GO:0016922">
    <property type="term" value="F:nuclear receptor binding"/>
    <property type="evidence" value="ECO:0007669"/>
    <property type="project" value="TreeGrafter"/>
</dbReference>
<dbReference type="Gene3D" id="3.30.450.20">
    <property type="entry name" value="PAS domain"/>
    <property type="match status" value="1"/>
</dbReference>
<dbReference type="InterPro" id="IPR035965">
    <property type="entry name" value="PAS-like_dom_sf"/>
</dbReference>
<reference evidence="3" key="1">
    <citation type="submission" date="2025-08" db="UniProtKB">
        <authorList>
            <consortium name="RefSeq"/>
        </authorList>
    </citation>
    <scope>IDENTIFICATION</scope>
    <source>
        <tissue evidence="3">Whole body</tissue>
    </source>
</reference>
<dbReference type="Pfam" id="PF00989">
    <property type="entry name" value="PAS"/>
    <property type="match status" value="1"/>
</dbReference>
<dbReference type="InterPro" id="IPR000014">
    <property type="entry name" value="PAS"/>
</dbReference>
<keyword evidence="2" id="KW-1185">Reference proteome</keyword>